<feature type="transmembrane region" description="Helical" evidence="8">
    <location>
        <begin position="252"/>
        <end position="280"/>
    </location>
</feature>
<dbReference type="InterPro" id="IPR008795">
    <property type="entry name" value="Prominin"/>
</dbReference>
<keyword evidence="3 8" id="KW-0812">Transmembrane</keyword>
<name>A0A4U1F6C3_MONMO</name>
<dbReference type="EMBL" id="RWIC01000410">
    <property type="protein sequence ID" value="TKC44186.1"/>
    <property type="molecule type" value="Genomic_DNA"/>
</dbReference>
<evidence type="ECO:0008006" key="11">
    <source>
        <dbReference type="Google" id="ProtNLM"/>
    </source>
</evidence>
<dbReference type="GO" id="GO:0005929">
    <property type="term" value="C:cilium"/>
    <property type="evidence" value="ECO:0007669"/>
    <property type="project" value="TreeGrafter"/>
</dbReference>
<comment type="subcellular location">
    <subcellularLocation>
        <location evidence="1">Cell projection</location>
        <location evidence="1">Microvillus membrane</location>
        <topology evidence="1">Multi-pass membrane protein</topology>
    </subcellularLocation>
</comment>
<evidence type="ECO:0000256" key="7">
    <source>
        <dbReference type="SAM" id="MobiDB-lite"/>
    </source>
</evidence>
<gene>
    <name evidence="9" type="ORF">EI555_018785</name>
</gene>
<accession>A0A4U1F6C3</accession>
<evidence type="ECO:0000256" key="2">
    <source>
        <dbReference type="ARBA" id="ARBA00006058"/>
    </source>
</evidence>
<dbReference type="PANTHER" id="PTHR22730:SF6">
    <property type="entry name" value="PROMININ-2"/>
    <property type="match status" value="1"/>
</dbReference>
<keyword evidence="4 8" id="KW-1133">Transmembrane helix</keyword>
<evidence type="ECO:0000256" key="3">
    <source>
        <dbReference type="ARBA" id="ARBA00022692"/>
    </source>
</evidence>
<evidence type="ECO:0000313" key="10">
    <source>
        <dbReference type="Proteomes" id="UP000308365"/>
    </source>
</evidence>
<dbReference type="GO" id="GO:0071914">
    <property type="term" value="C:prominosome"/>
    <property type="evidence" value="ECO:0007669"/>
    <property type="project" value="TreeGrafter"/>
</dbReference>
<sequence>GDPDAFSTIVSLEDTPAARKRGNAAGVEPQQGCVCPSVSPVAVTRFVARSAVGQRRKETVRGGAGGTGRAGLVSTSTPPSLASGLWGLETIKLLMMFEVKCGKVALGSVPKPRPPPLPRPRSGGCPGSPNLSGRFREQRDGGRPPADPMVRAPGLLAALLGLGLGLALALRRAGAADCGALGQAERLAFAPAAKTRWLAPRVRAPGPLDPLYGSVRRFLSMVQLNPFPTELIKALLNEPSSVKADEVVRYEAGYVVCAVITGLYLLVVPAAGLCFCCCRCRRPCGGRVKMEHKTMACERGTLMAFLLLTTLVLLIGVVTAFVTNQRTHEQMGPSAKALPETLLSLRGLVSDVPQELQAVAQQFSLPQEQVLEELDGVHGSIGNTIHAQLQSTVYEVLASVLSLGQALQVSVDHLRALNATSVELQEGQQALAPAVQGHRERLLALLQEPSCQGCAEALDRAHTLELGADFNQVPSVDDALHRLKGVPEANFSSMVQEENSTFNALPALATLQTADVIRELKKVVAQQPRELRTLVEAFPGWEAASRWSRALEEMEQCSRPYLKEVQRYEKYRWMVGCLLCSVVLLVVVCNLLGLNLGIWGLCNREDPSHSEAKGKAGARFLMVGVGFSFLFAAPLILLVFATFLLGGNVQTLVCRSWESGELYEFADTPGSLPSSMNLSQLLGLKKNLSVFLAYQQCKQGAALWTVLQLNDSYDLEKHLDISQYTAKLQQELQKLKVDVKNLDLLSPAARQDLEALQSSGLESIHYPGFLVEIQKPVVNISVEKLAQELEGLAQTQGNTVLGQQLQKEALGLRKLHQEKLLLQQRLVAKLNLSVHALTSSAPLLQVAAGDGWGGGEQPETSDVLDRVTHLKGELPTWATRILKHESECFLTREMGYFSQYVAWVREEVTQRITTCQPLSTALDNGRVILCDMVADPWNAFWFCLGWCAFFLIPSVIFAVKTSRYFHPIRKHLSASSSEDTQPFHIPRVTSLKL</sequence>
<organism evidence="9 10">
    <name type="scientific">Monodon monoceros</name>
    <name type="common">Narwhal</name>
    <name type="synonym">Ceratodon monodon</name>
    <dbReference type="NCBI Taxonomy" id="40151"/>
    <lineage>
        <taxon>Eukaryota</taxon>
        <taxon>Metazoa</taxon>
        <taxon>Chordata</taxon>
        <taxon>Craniata</taxon>
        <taxon>Vertebrata</taxon>
        <taxon>Euteleostomi</taxon>
        <taxon>Mammalia</taxon>
        <taxon>Eutheria</taxon>
        <taxon>Laurasiatheria</taxon>
        <taxon>Artiodactyla</taxon>
        <taxon>Whippomorpha</taxon>
        <taxon>Cetacea</taxon>
        <taxon>Odontoceti</taxon>
        <taxon>Monodontidae</taxon>
        <taxon>Monodon</taxon>
    </lineage>
</organism>
<evidence type="ECO:0000256" key="6">
    <source>
        <dbReference type="ARBA" id="ARBA00023180"/>
    </source>
</evidence>
<evidence type="ECO:0000256" key="8">
    <source>
        <dbReference type="SAM" id="Phobius"/>
    </source>
</evidence>
<comment type="caution">
    <text evidence="9">The sequence shown here is derived from an EMBL/GenBank/DDBJ whole genome shotgun (WGS) entry which is preliminary data.</text>
</comment>
<reference evidence="10" key="1">
    <citation type="journal article" date="2019" name="IScience">
        <title>Narwhal Genome Reveals Long-Term Low Genetic Diversity despite Current Large Abundance Size.</title>
        <authorList>
            <person name="Westbury M.V."/>
            <person name="Petersen B."/>
            <person name="Garde E."/>
            <person name="Heide-Jorgensen M.P."/>
            <person name="Lorenzen E.D."/>
        </authorList>
    </citation>
    <scope>NUCLEOTIDE SEQUENCE [LARGE SCALE GENOMIC DNA]</scope>
</reference>
<feature type="transmembrane region" description="Helical" evidence="8">
    <location>
        <begin position="620"/>
        <end position="645"/>
    </location>
</feature>
<dbReference type="PANTHER" id="PTHR22730">
    <property type="entry name" value="PROMININ PROM PROTEIN"/>
    <property type="match status" value="1"/>
</dbReference>
<feature type="transmembrane region" description="Helical" evidence="8">
    <location>
        <begin position="301"/>
        <end position="322"/>
    </location>
</feature>
<dbReference type="GO" id="GO:0016324">
    <property type="term" value="C:apical plasma membrane"/>
    <property type="evidence" value="ECO:0007669"/>
    <property type="project" value="TreeGrafter"/>
</dbReference>
<keyword evidence="6" id="KW-0325">Glycoprotein</keyword>
<protein>
    <recommendedName>
        <fullName evidence="11">Prominin 2</fullName>
    </recommendedName>
</protein>
<keyword evidence="5 8" id="KW-0472">Membrane</keyword>
<feature type="region of interest" description="Disordered" evidence="7">
    <location>
        <begin position="57"/>
        <end position="76"/>
    </location>
</feature>
<dbReference type="GO" id="GO:0015485">
    <property type="term" value="F:cholesterol binding"/>
    <property type="evidence" value="ECO:0007669"/>
    <property type="project" value="TreeGrafter"/>
</dbReference>
<evidence type="ECO:0000256" key="4">
    <source>
        <dbReference type="ARBA" id="ARBA00022989"/>
    </source>
</evidence>
<dbReference type="GO" id="GO:0009986">
    <property type="term" value="C:cell surface"/>
    <property type="evidence" value="ECO:0007669"/>
    <property type="project" value="TreeGrafter"/>
</dbReference>
<feature type="compositionally biased region" description="Low complexity" evidence="7">
    <location>
        <begin position="120"/>
        <end position="129"/>
    </location>
</feature>
<feature type="transmembrane region" description="Helical" evidence="8">
    <location>
        <begin position="573"/>
        <end position="599"/>
    </location>
</feature>
<evidence type="ECO:0000313" key="9">
    <source>
        <dbReference type="EMBL" id="TKC44186.1"/>
    </source>
</evidence>
<dbReference type="GO" id="GO:0031528">
    <property type="term" value="C:microvillus membrane"/>
    <property type="evidence" value="ECO:0007669"/>
    <property type="project" value="UniProtKB-SubCell"/>
</dbReference>
<dbReference type="Pfam" id="PF05478">
    <property type="entry name" value="Prominin"/>
    <property type="match status" value="1"/>
</dbReference>
<proteinExistence type="inferred from homology"/>
<comment type="similarity">
    <text evidence="2">Belongs to the prominin family.</text>
</comment>
<evidence type="ECO:0000256" key="5">
    <source>
        <dbReference type="ARBA" id="ARBA00023136"/>
    </source>
</evidence>
<evidence type="ECO:0000256" key="1">
    <source>
        <dbReference type="ARBA" id="ARBA00004475"/>
    </source>
</evidence>
<feature type="transmembrane region" description="Helical" evidence="8">
    <location>
        <begin position="939"/>
        <end position="959"/>
    </location>
</feature>
<dbReference type="AlphaFoldDB" id="A0A4U1F6C3"/>
<dbReference type="Proteomes" id="UP000308365">
    <property type="component" value="Unassembled WGS sequence"/>
</dbReference>
<feature type="region of interest" description="Disordered" evidence="7">
    <location>
        <begin position="108"/>
        <end position="148"/>
    </location>
</feature>
<feature type="non-terminal residue" evidence="9">
    <location>
        <position position="1"/>
    </location>
</feature>